<dbReference type="NCBIfam" id="NF002462">
    <property type="entry name" value="PRK01678.1"/>
    <property type="match status" value="1"/>
</dbReference>
<comment type="subunit">
    <text evidence="2 5">Part of the 50S ribosomal subunit.</text>
</comment>
<comment type="similarity">
    <text evidence="1 5">Belongs to the bacterial ribosomal protein bL31 family. Type B subfamily.</text>
</comment>
<dbReference type="AlphaFoldDB" id="A0A150XGA1"/>
<keyword evidence="3 5" id="KW-0689">Ribosomal protein</keyword>
<dbReference type="HAMAP" id="MF_00502">
    <property type="entry name" value="Ribosomal_bL31_2"/>
    <property type="match status" value="1"/>
</dbReference>
<proteinExistence type="inferred from homology"/>
<keyword evidence="7" id="KW-1185">Reference proteome</keyword>
<dbReference type="Proteomes" id="UP000075606">
    <property type="component" value="Unassembled WGS sequence"/>
</dbReference>
<dbReference type="InterPro" id="IPR002150">
    <property type="entry name" value="Ribosomal_bL31"/>
</dbReference>
<dbReference type="InterPro" id="IPR034704">
    <property type="entry name" value="Ribosomal_bL28/bL31-like_sf"/>
</dbReference>
<dbReference type="OrthoDB" id="9803251at2"/>
<dbReference type="RefSeq" id="WP_068216401.1">
    <property type="nucleotide sequence ID" value="NZ_CP139724.1"/>
</dbReference>
<dbReference type="PANTHER" id="PTHR33280">
    <property type="entry name" value="50S RIBOSOMAL PROTEIN L31, CHLOROPLASTIC"/>
    <property type="match status" value="1"/>
</dbReference>
<dbReference type="PANTHER" id="PTHR33280:SF1">
    <property type="entry name" value="LARGE RIBOSOMAL SUBUNIT PROTEIN BL31C"/>
    <property type="match status" value="1"/>
</dbReference>
<dbReference type="SUPFAM" id="SSF143800">
    <property type="entry name" value="L28p-like"/>
    <property type="match status" value="1"/>
</dbReference>
<comment type="caution">
    <text evidence="6">The sequence shown here is derived from an EMBL/GenBank/DDBJ whole genome shotgun (WGS) entry which is preliminary data.</text>
</comment>
<dbReference type="EMBL" id="LRPC01000001">
    <property type="protein sequence ID" value="KYG77738.1"/>
    <property type="molecule type" value="Genomic_DNA"/>
</dbReference>
<dbReference type="PROSITE" id="PS01143">
    <property type="entry name" value="RIBOSOMAL_L31"/>
    <property type="match status" value="1"/>
</dbReference>
<dbReference type="GO" id="GO:0003735">
    <property type="term" value="F:structural constituent of ribosome"/>
    <property type="evidence" value="ECO:0007669"/>
    <property type="project" value="InterPro"/>
</dbReference>
<evidence type="ECO:0000313" key="7">
    <source>
        <dbReference type="Proteomes" id="UP000075606"/>
    </source>
</evidence>
<dbReference type="GO" id="GO:0006412">
    <property type="term" value="P:translation"/>
    <property type="evidence" value="ECO:0007669"/>
    <property type="project" value="UniProtKB-UniRule"/>
</dbReference>
<protein>
    <recommendedName>
        <fullName evidence="5">Large ribosomal subunit protein bL31B</fullName>
    </recommendedName>
</protein>
<dbReference type="NCBIfam" id="TIGR00105">
    <property type="entry name" value="L31"/>
    <property type="match status" value="1"/>
</dbReference>
<evidence type="ECO:0000256" key="3">
    <source>
        <dbReference type="ARBA" id="ARBA00022980"/>
    </source>
</evidence>
<organism evidence="6 7">
    <name type="scientific">Roseivirga spongicola</name>
    <dbReference type="NCBI Taxonomy" id="333140"/>
    <lineage>
        <taxon>Bacteria</taxon>
        <taxon>Pseudomonadati</taxon>
        <taxon>Bacteroidota</taxon>
        <taxon>Cytophagia</taxon>
        <taxon>Cytophagales</taxon>
        <taxon>Roseivirgaceae</taxon>
        <taxon>Roseivirga</taxon>
    </lineage>
</organism>
<dbReference type="GO" id="GO:0005840">
    <property type="term" value="C:ribosome"/>
    <property type="evidence" value="ECO:0007669"/>
    <property type="project" value="UniProtKB-KW"/>
</dbReference>
<name>A0A150XGA1_9BACT</name>
<dbReference type="InterPro" id="IPR027493">
    <property type="entry name" value="Ribosomal_bL31_B"/>
</dbReference>
<dbReference type="STRING" id="333140.AWW68_02935"/>
<keyword evidence="4 5" id="KW-0687">Ribonucleoprotein</keyword>
<gene>
    <name evidence="5" type="primary">rpmE2</name>
    <name evidence="6" type="ORF">AWW68_02935</name>
</gene>
<dbReference type="InterPro" id="IPR042105">
    <property type="entry name" value="Ribosomal_bL31_sf"/>
</dbReference>
<dbReference type="PRINTS" id="PR01249">
    <property type="entry name" value="RIBOSOMALL31"/>
</dbReference>
<dbReference type="Gene3D" id="4.10.830.30">
    <property type="entry name" value="Ribosomal protein L31"/>
    <property type="match status" value="1"/>
</dbReference>
<evidence type="ECO:0000256" key="1">
    <source>
        <dbReference type="ARBA" id="ARBA00008196"/>
    </source>
</evidence>
<evidence type="ECO:0000256" key="2">
    <source>
        <dbReference type="ARBA" id="ARBA00011838"/>
    </source>
</evidence>
<accession>A0A150XGA1</accession>
<reference evidence="6 7" key="1">
    <citation type="submission" date="2016-01" db="EMBL/GenBank/DDBJ databases">
        <title>Genome sequencing of Roseivirga spongicola UST030701-084.</title>
        <authorList>
            <person name="Selvaratnam C."/>
            <person name="Thevarajoo S."/>
            <person name="Goh K.M."/>
            <person name="Ee R."/>
            <person name="Chan K.-G."/>
            <person name="Chong C.S."/>
        </authorList>
    </citation>
    <scope>NUCLEOTIDE SEQUENCE [LARGE SCALE GENOMIC DNA]</scope>
    <source>
        <strain evidence="6 7">UST030701-084</strain>
    </source>
</reference>
<evidence type="ECO:0000256" key="5">
    <source>
        <dbReference type="HAMAP-Rule" id="MF_00502"/>
    </source>
</evidence>
<evidence type="ECO:0000313" key="6">
    <source>
        <dbReference type="EMBL" id="KYG77738.1"/>
    </source>
</evidence>
<dbReference type="GO" id="GO:1990904">
    <property type="term" value="C:ribonucleoprotein complex"/>
    <property type="evidence" value="ECO:0007669"/>
    <property type="project" value="UniProtKB-KW"/>
</dbReference>
<evidence type="ECO:0000256" key="4">
    <source>
        <dbReference type="ARBA" id="ARBA00023274"/>
    </source>
</evidence>
<dbReference type="Pfam" id="PF01197">
    <property type="entry name" value="Ribosomal_L31"/>
    <property type="match status" value="1"/>
</dbReference>
<sequence>MKKDIHPDYNTVVFYDTSSEHKFLTKSTMTSSETIEWEDGNSYPVIKVEVSSASHPFYTGKKLFVDTAGRVEKFNRRYKK</sequence>